<comment type="caution">
    <text evidence="7">The sequence shown here is derived from an EMBL/GenBank/DDBJ whole genome shotgun (WGS) entry which is preliminary data.</text>
</comment>
<evidence type="ECO:0000256" key="5">
    <source>
        <dbReference type="ARBA" id="ARBA00074032"/>
    </source>
</evidence>
<dbReference type="Pfam" id="PF05291">
    <property type="entry name" value="Bystin"/>
    <property type="match status" value="1"/>
</dbReference>
<comment type="similarity">
    <text evidence="2">Belongs to the bystin family.</text>
</comment>
<reference evidence="7 8" key="1">
    <citation type="journal article" date="2018" name="Mol. Biol. Evol.">
        <title>Analysis of the draft genome of the red seaweed Gracilariopsis chorda provides insights into genome size evolution in Rhodophyta.</title>
        <authorList>
            <person name="Lee J."/>
            <person name="Yang E.C."/>
            <person name="Graf L."/>
            <person name="Yang J.H."/>
            <person name="Qiu H."/>
            <person name="Zel Zion U."/>
            <person name="Chan C.X."/>
            <person name="Stephens T.G."/>
            <person name="Weber A.P.M."/>
            <person name="Boo G.H."/>
            <person name="Boo S.M."/>
            <person name="Kim K.M."/>
            <person name="Shin Y."/>
            <person name="Jung M."/>
            <person name="Lee S.J."/>
            <person name="Yim H.S."/>
            <person name="Lee J.H."/>
            <person name="Bhattacharya D."/>
            <person name="Yoon H.S."/>
        </authorList>
    </citation>
    <scope>NUCLEOTIDE SEQUENCE [LARGE SCALE GENOMIC DNA]</scope>
    <source>
        <strain evidence="7 8">SKKU-2015</strain>
        <tissue evidence="7">Whole body</tissue>
    </source>
</reference>
<evidence type="ECO:0000256" key="2">
    <source>
        <dbReference type="ARBA" id="ARBA00007114"/>
    </source>
</evidence>
<evidence type="ECO:0000256" key="4">
    <source>
        <dbReference type="ARBA" id="ARBA00023242"/>
    </source>
</evidence>
<protein>
    <recommendedName>
        <fullName evidence="5">Bystin</fullName>
    </recommendedName>
</protein>
<gene>
    <name evidence="7" type="ORF">BWQ96_00701</name>
</gene>
<feature type="region of interest" description="Disordered" evidence="6">
    <location>
        <begin position="1"/>
        <end position="26"/>
    </location>
</feature>
<dbReference type="GO" id="GO:0006364">
    <property type="term" value="P:rRNA processing"/>
    <property type="evidence" value="ECO:0007669"/>
    <property type="project" value="TreeGrafter"/>
</dbReference>
<dbReference type="GO" id="GO:0030688">
    <property type="term" value="C:preribosome, small subunit precursor"/>
    <property type="evidence" value="ECO:0007669"/>
    <property type="project" value="TreeGrafter"/>
</dbReference>
<comment type="subcellular location">
    <subcellularLocation>
        <location evidence="1">Nucleus</location>
        <location evidence="1">Nucleolus</location>
    </subcellularLocation>
</comment>
<dbReference type="OrthoDB" id="2192561at2759"/>
<keyword evidence="4" id="KW-0539">Nucleus</keyword>
<feature type="region of interest" description="Disordered" evidence="6">
    <location>
        <begin position="180"/>
        <end position="203"/>
    </location>
</feature>
<dbReference type="AlphaFoldDB" id="A0A2V3J4R6"/>
<accession>A0A2V3J4R6</accession>
<evidence type="ECO:0000256" key="6">
    <source>
        <dbReference type="SAM" id="MobiDB-lite"/>
    </source>
</evidence>
<organism evidence="7 8">
    <name type="scientific">Gracilariopsis chorda</name>
    <dbReference type="NCBI Taxonomy" id="448386"/>
    <lineage>
        <taxon>Eukaryota</taxon>
        <taxon>Rhodophyta</taxon>
        <taxon>Florideophyceae</taxon>
        <taxon>Rhodymeniophycidae</taxon>
        <taxon>Gracilariales</taxon>
        <taxon>Gracilariaceae</taxon>
        <taxon>Gracilariopsis</taxon>
    </lineage>
</organism>
<feature type="compositionally biased region" description="Basic residues" evidence="6">
    <location>
        <begin position="1"/>
        <end position="12"/>
    </location>
</feature>
<evidence type="ECO:0000256" key="1">
    <source>
        <dbReference type="ARBA" id="ARBA00004604"/>
    </source>
</evidence>
<evidence type="ECO:0000313" key="8">
    <source>
        <dbReference type="Proteomes" id="UP000247409"/>
    </source>
</evidence>
<evidence type="ECO:0000313" key="7">
    <source>
        <dbReference type="EMBL" id="PXF49385.1"/>
    </source>
</evidence>
<dbReference type="Proteomes" id="UP000247409">
    <property type="component" value="Unassembled WGS sequence"/>
</dbReference>
<dbReference type="Gene3D" id="1.25.40.480">
    <property type="match status" value="1"/>
</dbReference>
<dbReference type="GO" id="GO:0030515">
    <property type="term" value="F:snoRNA binding"/>
    <property type="evidence" value="ECO:0007669"/>
    <property type="project" value="TreeGrafter"/>
</dbReference>
<dbReference type="PANTHER" id="PTHR12821:SF0">
    <property type="entry name" value="BYSTIN"/>
    <property type="match status" value="1"/>
</dbReference>
<dbReference type="PANTHER" id="PTHR12821">
    <property type="entry name" value="BYSTIN"/>
    <property type="match status" value="1"/>
</dbReference>
<dbReference type="GO" id="GO:0005730">
    <property type="term" value="C:nucleolus"/>
    <property type="evidence" value="ECO:0007669"/>
    <property type="project" value="UniProtKB-SubCell"/>
</dbReference>
<proteinExistence type="inferred from homology"/>
<feature type="region of interest" description="Disordered" evidence="6">
    <location>
        <begin position="101"/>
        <end position="131"/>
    </location>
</feature>
<keyword evidence="8" id="KW-1185">Reference proteome</keyword>
<dbReference type="EMBL" id="NBIV01000005">
    <property type="protein sequence ID" value="PXF49385.1"/>
    <property type="molecule type" value="Genomic_DNA"/>
</dbReference>
<name>A0A2V3J4R6_9FLOR</name>
<evidence type="ECO:0000256" key="3">
    <source>
        <dbReference type="ARBA" id="ARBA00022517"/>
    </source>
</evidence>
<sequence length="564" mass="63656">MGKKRARPISTHRKGDGASEKAPLHSQTFVDEIREVRDAEFATEKRRNERTKRRKLTEEKEMAMINRKSKALARAAKSASAARSKRIDSRRAGLEVWRQAALRRSKAKTGRDAVDKDIDDDDVQVDPQDALPSDTKASAKILKEAKLQRMEIREENLNAIAHEAAEKNVALEARLRGVGEKDRVQPGSYGDSDSDADDDGKSYVGTEMGIDDIDGEEQELEFLDASKITEEEEMALSLFTGMSNQAGSKIGHESTLEPSGPRLMLADIILAKIREKEEADARAAAIAANPEKAERDRKIAEVYGLVGNIMSKYRSGKVPKAFKVIPKQRNWEELMYLTRPDEWSPAAVFVATRILASNLTAKQVIPFFRDILLPRCMEDISEHKKLNYHLYRALEKAVYRPDAFCKGILFPLCEDRGCTLRQATIIGSVVSKVSIPMLHSAATMLYLSQLPYSPSVSLILTSLLEKKYALPYRVLDSIVESFMRMKDDNRSLPVLWHKSLLSFAQTYKMELKLEQKEKLKLLMRSQTHYAITPEIRRELFSSRNRGDIMDPDANTIARKMALAV</sequence>
<keyword evidence="3" id="KW-0690">Ribosome biogenesis</keyword>
<dbReference type="FunFam" id="1.25.40.480:FF:000001">
    <property type="entry name" value="Bystin (51.6 kD)-like"/>
    <property type="match status" value="1"/>
</dbReference>
<feature type="compositionally biased region" description="Basic and acidic residues" evidence="6">
    <location>
        <begin position="13"/>
        <end position="23"/>
    </location>
</feature>
<dbReference type="STRING" id="448386.A0A2V3J4R6"/>
<dbReference type="InterPro" id="IPR007955">
    <property type="entry name" value="Bystin"/>
</dbReference>
<dbReference type="GO" id="GO:0005737">
    <property type="term" value="C:cytoplasm"/>
    <property type="evidence" value="ECO:0007669"/>
    <property type="project" value="TreeGrafter"/>
</dbReference>